<dbReference type="GO" id="GO:0000287">
    <property type="term" value="F:magnesium ion binding"/>
    <property type="evidence" value="ECO:0007669"/>
    <property type="project" value="UniProtKB-UniRule"/>
</dbReference>
<dbReference type="InterPro" id="IPR000713">
    <property type="entry name" value="Mur_ligase_N"/>
</dbReference>
<gene>
    <name evidence="11" type="primary">murE</name>
    <name evidence="16" type="ORF">EJ997_01575</name>
</gene>
<dbReference type="GO" id="GO:0004326">
    <property type="term" value="F:tetrahydrofolylpolyglutamate synthase activity"/>
    <property type="evidence" value="ECO:0007669"/>
    <property type="project" value="InterPro"/>
</dbReference>
<keyword evidence="8 11" id="KW-0573">Peptidoglycan synthesis</keyword>
<feature type="binding site" evidence="11">
    <location>
        <position position="177"/>
    </location>
    <ligand>
        <name>UDP-N-acetyl-alpha-D-muramoyl-L-alanyl-D-glutamate</name>
        <dbReference type="ChEBI" id="CHEBI:83900"/>
    </ligand>
</feature>
<organism evidence="16 17">
    <name type="scientific">Flaviflexus ciconiae</name>
    <dbReference type="NCBI Taxonomy" id="2496867"/>
    <lineage>
        <taxon>Bacteria</taxon>
        <taxon>Bacillati</taxon>
        <taxon>Actinomycetota</taxon>
        <taxon>Actinomycetes</taxon>
        <taxon>Actinomycetales</taxon>
        <taxon>Actinomycetaceae</taxon>
        <taxon>Flaviflexus</taxon>
    </lineage>
</organism>
<dbReference type="Gene3D" id="3.40.1190.10">
    <property type="entry name" value="Mur-like, catalytic domain"/>
    <property type="match status" value="1"/>
</dbReference>
<evidence type="ECO:0000313" key="17">
    <source>
        <dbReference type="Proteomes" id="UP000280344"/>
    </source>
</evidence>
<dbReference type="Pfam" id="PF02875">
    <property type="entry name" value="Mur_ligase_C"/>
    <property type="match status" value="1"/>
</dbReference>
<dbReference type="InterPro" id="IPR013221">
    <property type="entry name" value="Mur_ligase_cen"/>
</dbReference>
<dbReference type="PROSITE" id="PS01011">
    <property type="entry name" value="FOLYLPOLYGLU_SYNT_1"/>
    <property type="match status" value="1"/>
</dbReference>
<feature type="domain" description="Mur ligase N-terminal catalytic" evidence="13">
    <location>
        <begin position="19"/>
        <end position="81"/>
    </location>
</feature>
<name>A0A3Q9G0K8_9ACTO</name>
<feature type="modified residue" description="N6-carboxylysine" evidence="11">
    <location>
        <position position="217"/>
    </location>
</feature>
<feature type="binding site" evidence="11">
    <location>
        <begin position="150"/>
        <end position="151"/>
    </location>
    <ligand>
        <name>UDP-N-acetyl-alpha-D-muramoyl-L-alanyl-D-glutamate</name>
        <dbReference type="ChEBI" id="CHEBI:83900"/>
    </ligand>
</feature>
<reference evidence="16 17" key="1">
    <citation type="submission" date="2018-12" db="EMBL/GenBank/DDBJ databases">
        <title>Complete genome sequence of Flaviflexus sp. H23T48.</title>
        <authorList>
            <person name="Bae J.-W."/>
            <person name="Lee J.-Y."/>
        </authorList>
    </citation>
    <scope>NUCLEOTIDE SEQUENCE [LARGE SCALE GENOMIC DNA]</scope>
    <source>
        <strain evidence="16 17">H23T48</strain>
    </source>
</reference>
<evidence type="ECO:0000256" key="3">
    <source>
        <dbReference type="ARBA" id="ARBA00022598"/>
    </source>
</evidence>
<accession>A0A3Q9G0K8</accession>
<keyword evidence="4 11" id="KW-0132">Cell division</keyword>
<protein>
    <recommendedName>
        <fullName evidence="11">UDP-N-acetylmuramyl-tripeptide synthetase</fullName>
        <ecNumber evidence="11">6.3.2.-</ecNumber>
    </recommendedName>
    <alternativeName>
        <fullName evidence="11">UDP-MurNAc-tripeptide synthetase</fullName>
    </alternativeName>
</protein>
<dbReference type="InterPro" id="IPR036565">
    <property type="entry name" value="Mur-like_cat_sf"/>
</dbReference>
<dbReference type="GO" id="GO:0005524">
    <property type="term" value="F:ATP binding"/>
    <property type="evidence" value="ECO:0007669"/>
    <property type="project" value="UniProtKB-UniRule"/>
</dbReference>
<evidence type="ECO:0000256" key="11">
    <source>
        <dbReference type="HAMAP-Rule" id="MF_00208"/>
    </source>
</evidence>
<keyword evidence="10 11" id="KW-0961">Cell wall biogenesis/degradation</keyword>
<feature type="binding site" evidence="11">
    <location>
        <position position="185"/>
    </location>
    <ligand>
        <name>UDP-N-acetyl-alpha-D-muramoyl-L-alanyl-D-glutamate</name>
        <dbReference type="ChEBI" id="CHEBI:83900"/>
    </ligand>
</feature>
<keyword evidence="7 11" id="KW-0133">Cell shape</keyword>
<keyword evidence="5 11" id="KW-0547">Nucleotide-binding</keyword>
<dbReference type="InterPro" id="IPR005761">
    <property type="entry name" value="UDP-N-AcMur-Glu-dNH2Pim_ligase"/>
</dbReference>
<dbReference type="InterPro" id="IPR018109">
    <property type="entry name" value="Folylpolyglutamate_synth_CS"/>
</dbReference>
<feature type="domain" description="Mur ligase central" evidence="15">
    <location>
        <begin position="106"/>
        <end position="322"/>
    </location>
</feature>
<evidence type="ECO:0000256" key="7">
    <source>
        <dbReference type="ARBA" id="ARBA00022960"/>
    </source>
</evidence>
<evidence type="ECO:0000259" key="13">
    <source>
        <dbReference type="Pfam" id="PF01225"/>
    </source>
</evidence>
<evidence type="ECO:0000256" key="4">
    <source>
        <dbReference type="ARBA" id="ARBA00022618"/>
    </source>
</evidence>
<dbReference type="Gene3D" id="3.90.190.20">
    <property type="entry name" value="Mur ligase, C-terminal domain"/>
    <property type="match status" value="1"/>
</dbReference>
<comment type="caution">
    <text evidence="11">Lacks conserved residue(s) required for the propagation of feature annotation.</text>
</comment>
<dbReference type="SUPFAM" id="SSF63418">
    <property type="entry name" value="MurE/MurF N-terminal domain"/>
    <property type="match status" value="1"/>
</dbReference>
<evidence type="ECO:0000259" key="15">
    <source>
        <dbReference type="Pfam" id="PF08245"/>
    </source>
</evidence>
<dbReference type="AlphaFoldDB" id="A0A3Q9G0K8"/>
<dbReference type="GO" id="GO:0009252">
    <property type="term" value="P:peptidoglycan biosynthetic process"/>
    <property type="evidence" value="ECO:0007669"/>
    <property type="project" value="UniProtKB-UniRule"/>
</dbReference>
<evidence type="ECO:0000313" key="16">
    <source>
        <dbReference type="EMBL" id="AZQ76216.1"/>
    </source>
</evidence>
<keyword evidence="9 11" id="KW-0131">Cell cycle</keyword>
<evidence type="ECO:0000256" key="10">
    <source>
        <dbReference type="ARBA" id="ARBA00023316"/>
    </source>
</evidence>
<keyword evidence="11" id="KW-0460">Magnesium</keyword>
<comment type="similarity">
    <text evidence="1 11">Belongs to the MurCDEF family. MurE subfamily.</text>
</comment>
<dbReference type="NCBIfam" id="NF001124">
    <property type="entry name" value="PRK00139.1-2"/>
    <property type="match status" value="1"/>
</dbReference>
<proteinExistence type="inferred from homology"/>
<keyword evidence="3 11" id="KW-0436">Ligase</keyword>
<dbReference type="GO" id="GO:0071555">
    <property type="term" value="P:cell wall organization"/>
    <property type="evidence" value="ECO:0007669"/>
    <property type="project" value="UniProtKB-KW"/>
</dbReference>
<evidence type="ECO:0000256" key="5">
    <source>
        <dbReference type="ARBA" id="ARBA00022741"/>
    </source>
</evidence>
<dbReference type="EC" id="6.3.2.-" evidence="11"/>
<dbReference type="HAMAP" id="MF_00208">
    <property type="entry name" value="MurE"/>
    <property type="match status" value="1"/>
</dbReference>
<dbReference type="UniPathway" id="UPA00219"/>
<dbReference type="Gene3D" id="3.40.1390.10">
    <property type="entry name" value="MurE/MurF, N-terminal domain"/>
    <property type="match status" value="1"/>
</dbReference>
<evidence type="ECO:0000256" key="2">
    <source>
        <dbReference type="ARBA" id="ARBA00022490"/>
    </source>
</evidence>
<feature type="domain" description="Mur ligase C-terminal" evidence="14">
    <location>
        <begin position="344"/>
        <end position="468"/>
    </location>
</feature>
<dbReference type="EMBL" id="CP034593">
    <property type="protein sequence ID" value="AZQ76216.1"/>
    <property type="molecule type" value="Genomic_DNA"/>
</dbReference>
<dbReference type="InterPro" id="IPR036615">
    <property type="entry name" value="Mur_ligase_C_dom_sf"/>
</dbReference>
<comment type="pathway">
    <text evidence="11 12">Cell wall biogenesis; peptidoglycan biosynthesis.</text>
</comment>
<dbReference type="Pfam" id="PF08245">
    <property type="entry name" value="Mur_ligase_M"/>
    <property type="match status" value="1"/>
</dbReference>
<dbReference type="SUPFAM" id="SSF53244">
    <property type="entry name" value="MurD-like peptide ligases, peptide-binding domain"/>
    <property type="match status" value="1"/>
</dbReference>
<evidence type="ECO:0000256" key="12">
    <source>
        <dbReference type="RuleBase" id="RU004135"/>
    </source>
</evidence>
<keyword evidence="2 11" id="KW-0963">Cytoplasm</keyword>
<feature type="binding site" evidence="11">
    <location>
        <position position="183"/>
    </location>
    <ligand>
        <name>UDP-N-acetyl-alpha-D-muramoyl-L-alanyl-D-glutamate</name>
        <dbReference type="ChEBI" id="CHEBI:83900"/>
    </ligand>
</feature>
<comment type="function">
    <text evidence="11">Catalyzes the addition of an amino acid to the nucleotide precursor UDP-N-acetylmuramoyl-L-alanyl-D-glutamate (UMAG) in the biosynthesis of bacterial cell-wall peptidoglycan.</text>
</comment>
<keyword evidence="17" id="KW-1185">Reference proteome</keyword>
<comment type="PTM">
    <text evidence="11">Carboxylation is probably crucial for Mg(2+) binding and, consequently, for the gamma-phosphate positioning of ATP.</text>
</comment>
<evidence type="ECO:0000256" key="8">
    <source>
        <dbReference type="ARBA" id="ARBA00022984"/>
    </source>
</evidence>
<dbReference type="NCBIfam" id="NF001126">
    <property type="entry name" value="PRK00139.1-4"/>
    <property type="match status" value="1"/>
</dbReference>
<dbReference type="InterPro" id="IPR004101">
    <property type="entry name" value="Mur_ligase_C"/>
</dbReference>
<dbReference type="RefSeq" id="WP_126703025.1">
    <property type="nucleotide sequence ID" value="NZ_CP034593.1"/>
</dbReference>
<dbReference type="SUPFAM" id="SSF53623">
    <property type="entry name" value="MurD-like peptide ligases, catalytic domain"/>
    <property type="match status" value="1"/>
</dbReference>
<evidence type="ECO:0000256" key="6">
    <source>
        <dbReference type="ARBA" id="ARBA00022840"/>
    </source>
</evidence>
<dbReference type="OrthoDB" id="9800958at2"/>
<keyword evidence="6 11" id="KW-0067">ATP-binding</keyword>
<dbReference type="GO" id="GO:0008360">
    <property type="term" value="P:regulation of cell shape"/>
    <property type="evidence" value="ECO:0007669"/>
    <property type="project" value="UniProtKB-KW"/>
</dbReference>
<dbReference type="InterPro" id="IPR035911">
    <property type="entry name" value="MurE/MurF_N"/>
</dbReference>
<dbReference type="KEGG" id="flh:EJ997_01575"/>
<dbReference type="PANTHER" id="PTHR23135">
    <property type="entry name" value="MUR LIGASE FAMILY MEMBER"/>
    <property type="match status" value="1"/>
</dbReference>
<evidence type="ECO:0000259" key="14">
    <source>
        <dbReference type="Pfam" id="PF02875"/>
    </source>
</evidence>
<dbReference type="GO" id="GO:0051301">
    <property type="term" value="P:cell division"/>
    <property type="evidence" value="ECO:0007669"/>
    <property type="project" value="UniProtKB-KW"/>
</dbReference>
<comment type="cofactor">
    <cofactor evidence="11">
        <name>Mg(2+)</name>
        <dbReference type="ChEBI" id="CHEBI:18420"/>
    </cofactor>
</comment>
<sequence>MKLHELANYGLEVRGDCDINGVVSDNRDVKPGDLFAGVPGERVHGARFAQDAIDRGAAAILTDAAGLEHVPDGFPVVIATDVAGILGSVASLAYGEPTKHLRSFGVTGTNGKTTTAYMLEHILSKLGSTVGLIGTIALQIAGREVPAKLTTPQPADLQRFLSQLVHAGGSDVVMEVSSHALAQRRTDPIVYTVAGFTNLTQDHLDYHDTIEEYFEAKALLFSADKSQTSVLWTDDEYGSKLHERLLDEGRDVLWVGRTIRPGMGWQVEGDASFTLTGHGHDPAGAGLRNAVSHGDRADNVYECRTGLPGEFNVANAALAAAMVLAADIPGTRDAIADITPVVPGRMEVLAKRPRVIVDFAHNADALEKAMSSLREDTAGRLITLTGSAGDRDAVKRPIMGRVVAEGSDVFYLTDDDPHSEDPAKIRAEIRAGAEGLVEIVEIGDRAEAIHAAIADAKDEDTVLLAGRGHETIQDVDGVEIELDDRVEARAALARRHGQ</sequence>
<dbReference type="PANTHER" id="PTHR23135:SF4">
    <property type="entry name" value="UDP-N-ACETYLMURAMOYL-L-ALANYL-D-GLUTAMATE--2,6-DIAMINOPIMELATE LIGASE MURE HOMOLOG, CHLOROPLASTIC"/>
    <property type="match status" value="1"/>
</dbReference>
<comment type="subcellular location">
    <subcellularLocation>
        <location evidence="11 12">Cytoplasm</location>
    </subcellularLocation>
</comment>
<evidence type="ECO:0000256" key="9">
    <source>
        <dbReference type="ARBA" id="ARBA00023306"/>
    </source>
</evidence>
<feature type="binding site" evidence="11">
    <location>
        <begin position="108"/>
        <end position="114"/>
    </location>
    <ligand>
        <name>ATP</name>
        <dbReference type="ChEBI" id="CHEBI:30616"/>
    </ligand>
</feature>
<dbReference type="GO" id="GO:0005737">
    <property type="term" value="C:cytoplasm"/>
    <property type="evidence" value="ECO:0007669"/>
    <property type="project" value="UniProtKB-SubCell"/>
</dbReference>
<dbReference type="Pfam" id="PF01225">
    <property type="entry name" value="Mur_ligase"/>
    <property type="match status" value="1"/>
</dbReference>
<dbReference type="Proteomes" id="UP000280344">
    <property type="component" value="Chromosome"/>
</dbReference>
<evidence type="ECO:0000256" key="1">
    <source>
        <dbReference type="ARBA" id="ARBA00005898"/>
    </source>
</evidence>
<dbReference type="NCBIfam" id="TIGR01085">
    <property type="entry name" value="murE"/>
    <property type="match status" value="1"/>
</dbReference>